<evidence type="ECO:0000256" key="1">
    <source>
        <dbReference type="SAM" id="Phobius"/>
    </source>
</evidence>
<feature type="transmembrane region" description="Helical" evidence="1">
    <location>
        <begin position="172"/>
        <end position="194"/>
    </location>
</feature>
<feature type="transmembrane region" description="Helical" evidence="1">
    <location>
        <begin position="20"/>
        <end position="39"/>
    </location>
</feature>
<reference evidence="2 3" key="1">
    <citation type="submission" date="2019-11" db="EMBL/GenBank/DDBJ databases">
        <title>Complete genome sequence of Spiroplasma tabanidicola TAUS-1 (DSM 22603).</title>
        <authorList>
            <person name="Huang C.-T."/>
            <person name="Lin Y.-C."/>
            <person name="Kuo C.-H."/>
        </authorList>
    </citation>
    <scope>NUCLEOTIDE SEQUENCE [LARGE SCALE GENOMIC DNA]</scope>
    <source>
        <strain evidence="2 3">TAUS-1</strain>
    </source>
</reference>
<keyword evidence="3" id="KW-1185">Reference proteome</keyword>
<feature type="transmembrane region" description="Helical" evidence="1">
    <location>
        <begin position="54"/>
        <end position="79"/>
    </location>
</feature>
<dbReference type="RefSeq" id="WP_156007137.1">
    <property type="nucleotide sequence ID" value="NZ_CP046276.1"/>
</dbReference>
<organism evidence="2 3">
    <name type="scientific">Spiroplasma tabanidicola</name>
    <dbReference type="NCBI Taxonomy" id="324079"/>
    <lineage>
        <taxon>Bacteria</taxon>
        <taxon>Bacillati</taxon>
        <taxon>Mycoplasmatota</taxon>
        <taxon>Mollicutes</taxon>
        <taxon>Entomoplasmatales</taxon>
        <taxon>Spiroplasmataceae</taxon>
        <taxon>Spiroplasma</taxon>
    </lineage>
</organism>
<dbReference type="Proteomes" id="UP000424468">
    <property type="component" value="Chromosome"/>
</dbReference>
<keyword evidence="1" id="KW-1133">Transmembrane helix</keyword>
<feature type="transmembrane region" description="Helical" evidence="1">
    <location>
        <begin position="142"/>
        <end position="160"/>
    </location>
</feature>
<dbReference type="AlphaFoldDB" id="A0A6I6CDV3"/>
<dbReference type="OrthoDB" id="389107at2"/>
<feature type="transmembrane region" description="Helical" evidence="1">
    <location>
        <begin position="658"/>
        <end position="680"/>
    </location>
</feature>
<name>A0A6I6CDV3_9MOLU</name>
<proteinExistence type="predicted"/>
<feature type="transmembrane region" description="Helical" evidence="1">
    <location>
        <begin position="110"/>
        <end position="130"/>
    </location>
</feature>
<protein>
    <submittedName>
        <fullName evidence="2">Uncharacterized protein</fullName>
    </submittedName>
</protein>
<keyword evidence="1" id="KW-0812">Transmembrane</keyword>
<accession>A0A6I6CDV3</accession>
<sequence length="687" mass="82900">MKVLLKCNIKQIFKLKSIYIVYSLLTLINIVSYSLLIFVGKNDKIENKLSSLQVGFYFFIINLFFIVIFTLLINTNLFYSSIYSGKINMEIINGLNKKTIWLSRFITQKIILLNLIIIQITIVNLIMLMYDKALQGYLINQRLFYWLFLIFFLFFLDFIYHICIGFIKQQAFVAAIMFVVGLFFTVSLICNYFFKQDNINNFGLIKSNKAYIKNNLIMENYNAFINLSENKTANLVKDWHKLNLQFYVENKMIDNFSNEINIIKASAFYDDFIRVNKQNIFISFIDDQYKILEDNPKLFNMNFNSLLKLNSATYAHSEEVPIIKKILENFYLVTNNSSYLNILNNYIARYSFPKFTEGNQSYLYSYFKSPTYILQNNKYEYIKKHPEIALLIDLYSNILDEFYDLKNKENYNSYIYDLYIAKNNLESSFYNRIRWNLFNQLSKMAYGYKDYLYEYLIANEPFGPLSDYYYKRLVNDSEKIDRYRNINKFFESEETKKENNFQFNYNFFEYKDEYFECFRRDNLDKIILLCESLILKYEKLNSFMLKNWMIVFELSLLEDSTKEIFVPIDKVYENSVEYIYGKLIIKNVYITNYRKKSEYSNEQLEYDKPSENDIILYSRNKITNFMGDKYKLNDDYNIEIYSDEYFDYSKKGQLLNYYSLYIPWLFFSILLDFGTMYVFVKRYEKMS</sequence>
<evidence type="ECO:0000313" key="3">
    <source>
        <dbReference type="Proteomes" id="UP000424468"/>
    </source>
</evidence>
<keyword evidence="1" id="KW-0472">Membrane</keyword>
<dbReference type="KEGG" id="stab:STABA_v1c09490"/>
<gene>
    <name evidence="2" type="ORF">STABA_v1c09490</name>
</gene>
<dbReference type="EMBL" id="CP046276">
    <property type="protein sequence ID" value="QGS52302.1"/>
    <property type="molecule type" value="Genomic_DNA"/>
</dbReference>
<evidence type="ECO:0000313" key="2">
    <source>
        <dbReference type="EMBL" id="QGS52302.1"/>
    </source>
</evidence>